<evidence type="ECO:0000256" key="17">
    <source>
        <dbReference type="PIRSR" id="PIRSR017205-2"/>
    </source>
</evidence>
<evidence type="ECO:0000256" key="15">
    <source>
        <dbReference type="ARBA" id="ARBA00023284"/>
    </source>
</evidence>
<keyword evidence="6" id="KW-0285">Flavoprotein</keyword>
<evidence type="ECO:0000256" key="3">
    <source>
        <dbReference type="ARBA" id="ARBA00008277"/>
    </source>
</evidence>
<dbReference type="GO" id="GO:0071949">
    <property type="term" value="F:FAD binding"/>
    <property type="evidence" value="ECO:0007669"/>
    <property type="project" value="InterPro"/>
</dbReference>
<evidence type="ECO:0000256" key="6">
    <source>
        <dbReference type="ARBA" id="ARBA00022630"/>
    </source>
</evidence>
<feature type="binding site" evidence="17">
    <location>
        <position position="215"/>
    </location>
    <ligand>
        <name>FAD</name>
        <dbReference type="ChEBI" id="CHEBI:57692"/>
    </ligand>
</feature>
<evidence type="ECO:0000256" key="11">
    <source>
        <dbReference type="ARBA" id="ARBA00023002"/>
    </source>
</evidence>
<keyword evidence="12" id="KW-0472">Membrane</keyword>
<keyword evidence="8" id="KW-0256">Endoplasmic reticulum</keyword>
<dbReference type="SUPFAM" id="SSF110019">
    <property type="entry name" value="ERO1-like"/>
    <property type="match status" value="1"/>
</dbReference>
<dbReference type="PIRSF" id="PIRSF017205">
    <property type="entry name" value="ERO1"/>
    <property type="match status" value="1"/>
</dbReference>
<dbReference type="AlphaFoldDB" id="A0A1E3QJE9"/>
<dbReference type="EMBL" id="KV454438">
    <property type="protein sequence ID" value="ODQ77780.1"/>
    <property type="molecule type" value="Genomic_DNA"/>
</dbReference>
<keyword evidence="11" id="KW-0560">Oxidoreductase</keyword>
<keyword evidence="7 20" id="KW-0732">Signal</keyword>
<feature type="binding site" evidence="17">
    <location>
        <position position="212"/>
    </location>
    <ligand>
        <name>FAD</name>
        <dbReference type="ChEBI" id="CHEBI:57692"/>
    </ligand>
</feature>
<gene>
    <name evidence="21" type="ORF">BABINDRAFT_53570</name>
</gene>
<comment type="cofactor">
    <cofactor evidence="1 17">
        <name>FAD</name>
        <dbReference type="ChEBI" id="CHEBI:57692"/>
    </cofactor>
</comment>
<dbReference type="GO" id="GO:0005789">
    <property type="term" value="C:endoplasmic reticulum membrane"/>
    <property type="evidence" value="ECO:0007669"/>
    <property type="project" value="UniProtKB-SubCell"/>
</dbReference>
<dbReference type="GO" id="GO:0034975">
    <property type="term" value="P:protein folding in endoplasmic reticulum"/>
    <property type="evidence" value="ECO:0007669"/>
    <property type="project" value="EnsemblFungi"/>
</dbReference>
<dbReference type="PANTHER" id="PTHR12613:SF0">
    <property type="entry name" value="ERO1-LIKE PROTEIN"/>
    <property type="match status" value="1"/>
</dbReference>
<sequence length="517" mass="58981">MKLLFLSALVPLVAAFDVVTTVPVSPTNQVITPFDSQDFCSLSITDTCNTTIAYIDTANAQLRPALSQLVRRSYFKYYKLNLYKSCPYWKDEGFCVNRNCAVDFIEDWDSLNDTYQPAQLGSFYKADSANSDSEDDVLDKNYCYLEDDMDLECQVVSLVDNPERFTGYGGAQSAQIWNYIYRENCFPDTTHMSENQDGATCVEKRLFYRLVSGMHASIAVHLSHEYLNTKTGAFAPNLRLFMNRVGNFNDRLANVYFNYAIVSQAVAKLLNHPEFSLPQTNDHPHNPAYIEEILDVMKTQLSGTLNQQQLFDDSSLFRDPSLKDEFRDRFRNVSSIMDCVGCDRCRLWGKIQTTGYGTALKVLFEMEAEGTAMLGLKKQEVVALINTFDRLSKSVAAINNFKVLYLESFGEGGEKGNRIEFPFQAVSGVDSDAESDEKSQPNRKKTSKKNNPYLKQSHITAKSKSNLKSALNQEIATIWEALKFIGRSYLYLPQLLYQNTLFYTSIYWNWFMGNYEY</sequence>
<name>A0A1E3QJE9_9ASCO</name>
<feature type="active site" evidence="16">
    <location>
        <position position="345"/>
    </location>
</feature>
<evidence type="ECO:0000256" key="7">
    <source>
        <dbReference type="ARBA" id="ARBA00022729"/>
    </source>
</evidence>
<organism evidence="21 22">
    <name type="scientific">Babjeviella inositovora NRRL Y-12698</name>
    <dbReference type="NCBI Taxonomy" id="984486"/>
    <lineage>
        <taxon>Eukaryota</taxon>
        <taxon>Fungi</taxon>
        <taxon>Dikarya</taxon>
        <taxon>Ascomycota</taxon>
        <taxon>Saccharomycotina</taxon>
        <taxon>Pichiomycetes</taxon>
        <taxon>Serinales incertae sedis</taxon>
        <taxon>Babjeviella</taxon>
    </lineage>
</organism>
<feature type="region of interest" description="Disordered" evidence="19">
    <location>
        <begin position="430"/>
        <end position="452"/>
    </location>
</feature>
<evidence type="ECO:0000313" key="22">
    <source>
        <dbReference type="Proteomes" id="UP000094336"/>
    </source>
</evidence>
<feature type="chain" id="PRO_5012655898" description="Endoplasmic oxidoreductin" evidence="20">
    <location>
        <begin position="16"/>
        <end position="517"/>
    </location>
</feature>
<dbReference type="STRING" id="984486.A0A1E3QJE9"/>
<dbReference type="OrthoDB" id="269384at2759"/>
<keyword evidence="15" id="KW-0676">Redox-active center</keyword>
<evidence type="ECO:0000256" key="10">
    <source>
        <dbReference type="ARBA" id="ARBA00022982"/>
    </source>
</evidence>
<evidence type="ECO:0000256" key="9">
    <source>
        <dbReference type="ARBA" id="ARBA00022827"/>
    </source>
</evidence>
<keyword evidence="22" id="KW-1185">Reference proteome</keyword>
<proteinExistence type="inferred from homology"/>
<protein>
    <recommendedName>
        <fullName evidence="23">Endoplasmic oxidoreductin</fullName>
    </recommendedName>
</protein>
<keyword evidence="13 18" id="KW-1015">Disulfide bond</keyword>
<feature type="binding site" evidence="17">
    <location>
        <position position="244"/>
    </location>
    <ligand>
        <name>FAD</name>
        <dbReference type="ChEBI" id="CHEBI:57692"/>
    </ligand>
</feature>
<evidence type="ECO:0000256" key="1">
    <source>
        <dbReference type="ARBA" id="ARBA00001974"/>
    </source>
</evidence>
<keyword evidence="10" id="KW-0249">Electron transport</keyword>
<dbReference type="Pfam" id="PF04137">
    <property type="entry name" value="ERO1"/>
    <property type="match status" value="1"/>
</dbReference>
<dbReference type="GO" id="GO:0016972">
    <property type="term" value="F:thiol oxidase activity"/>
    <property type="evidence" value="ECO:0007669"/>
    <property type="project" value="EnsemblFungi"/>
</dbReference>
<dbReference type="PANTHER" id="PTHR12613">
    <property type="entry name" value="ERO1-RELATED"/>
    <property type="match status" value="1"/>
</dbReference>
<feature type="signal peptide" evidence="20">
    <location>
        <begin position="1"/>
        <end position="15"/>
    </location>
</feature>
<dbReference type="RefSeq" id="XP_018983108.1">
    <property type="nucleotide sequence ID" value="XM_019132197.1"/>
</dbReference>
<evidence type="ECO:0000256" key="4">
    <source>
        <dbReference type="ARBA" id="ARBA00011802"/>
    </source>
</evidence>
<evidence type="ECO:0000256" key="18">
    <source>
        <dbReference type="PIRSR" id="PIRSR017205-3"/>
    </source>
</evidence>
<evidence type="ECO:0000313" key="21">
    <source>
        <dbReference type="EMBL" id="ODQ77780.1"/>
    </source>
</evidence>
<dbReference type="InterPro" id="IPR037192">
    <property type="entry name" value="ERO1-like_sf"/>
</dbReference>
<feature type="non-terminal residue" evidence="21">
    <location>
        <position position="517"/>
    </location>
</feature>
<evidence type="ECO:0000256" key="19">
    <source>
        <dbReference type="SAM" id="MobiDB-lite"/>
    </source>
</evidence>
<keyword evidence="5" id="KW-0813">Transport</keyword>
<keyword evidence="14" id="KW-0325">Glycoprotein</keyword>
<evidence type="ECO:0000256" key="12">
    <source>
        <dbReference type="ARBA" id="ARBA00023136"/>
    </source>
</evidence>
<comment type="subcellular location">
    <subcellularLocation>
        <location evidence="2">Endoplasmic reticulum membrane</location>
        <topology evidence="2">Peripheral membrane protein</topology>
        <orientation evidence="2">Lumenal side</orientation>
    </subcellularLocation>
</comment>
<accession>A0A1E3QJE9</accession>
<reference evidence="22" key="1">
    <citation type="submission" date="2016-05" db="EMBL/GenBank/DDBJ databases">
        <title>Comparative genomics of biotechnologically important yeasts.</title>
        <authorList>
            <consortium name="DOE Joint Genome Institute"/>
            <person name="Riley R."/>
            <person name="Haridas S."/>
            <person name="Wolfe K.H."/>
            <person name="Lopes M.R."/>
            <person name="Hittinger C.T."/>
            <person name="Goker M."/>
            <person name="Salamov A."/>
            <person name="Wisecaver J."/>
            <person name="Long T.M."/>
            <person name="Aerts A.L."/>
            <person name="Barry K."/>
            <person name="Choi C."/>
            <person name="Clum A."/>
            <person name="Coughlan A.Y."/>
            <person name="Deshpande S."/>
            <person name="Douglass A.P."/>
            <person name="Hanson S.J."/>
            <person name="Klenk H.-P."/>
            <person name="Labutti K."/>
            <person name="Lapidus A."/>
            <person name="Lindquist E."/>
            <person name="Lipzen A."/>
            <person name="Meier-Kolthoff J.P."/>
            <person name="Ohm R.A."/>
            <person name="Otillar R.P."/>
            <person name="Pangilinan J."/>
            <person name="Peng Y."/>
            <person name="Rokas A."/>
            <person name="Rosa C.A."/>
            <person name="Scheuner C."/>
            <person name="Sibirny A.A."/>
            <person name="Slot J.C."/>
            <person name="Stielow J.B."/>
            <person name="Sun H."/>
            <person name="Kurtzman C.P."/>
            <person name="Blackwell M."/>
            <person name="Grigoriev I.V."/>
            <person name="Jeffries T.W."/>
        </authorList>
    </citation>
    <scope>NUCLEOTIDE SEQUENCE [LARGE SCALE GENOMIC DNA]</scope>
    <source>
        <strain evidence="22">NRRL Y-12698</strain>
    </source>
</reference>
<comment type="similarity">
    <text evidence="3">Belongs to the EROs family.</text>
</comment>
<evidence type="ECO:0000256" key="13">
    <source>
        <dbReference type="ARBA" id="ARBA00023157"/>
    </source>
</evidence>
<dbReference type="GO" id="GO:0015035">
    <property type="term" value="F:protein-disulfide reductase activity"/>
    <property type="evidence" value="ECO:0007669"/>
    <property type="project" value="InterPro"/>
</dbReference>
<feature type="active site" description="Nucleophile" evidence="16">
    <location>
        <position position="342"/>
    </location>
</feature>
<feature type="disulfide bond" description="Redox-active" evidence="18">
    <location>
        <begin position="95"/>
        <end position="100"/>
    </location>
</feature>
<evidence type="ECO:0008006" key="23">
    <source>
        <dbReference type="Google" id="ProtNLM"/>
    </source>
</evidence>
<dbReference type="InterPro" id="IPR007266">
    <property type="entry name" value="Ero1"/>
</dbReference>
<evidence type="ECO:0000256" key="8">
    <source>
        <dbReference type="ARBA" id="ARBA00022824"/>
    </source>
</evidence>
<feature type="binding site" evidence="17">
    <location>
        <position position="177"/>
    </location>
    <ligand>
        <name>FAD</name>
        <dbReference type="ChEBI" id="CHEBI:57692"/>
    </ligand>
</feature>
<dbReference type="GeneID" id="30150050"/>
<feature type="disulfide bond" description="Redox-active" evidence="18">
    <location>
        <begin position="342"/>
        <end position="345"/>
    </location>
</feature>
<evidence type="ECO:0000256" key="16">
    <source>
        <dbReference type="PIRSR" id="PIRSR017205-1"/>
    </source>
</evidence>
<evidence type="ECO:0000256" key="20">
    <source>
        <dbReference type="SAM" id="SignalP"/>
    </source>
</evidence>
<feature type="binding site" evidence="17">
    <location>
        <position position="166"/>
    </location>
    <ligand>
        <name>FAD</name>
        <dbReference type="ChEBI" id="CHEBI:57692"/>
    </ligand>
</feature>
<evidence type="ECO:0000256" key="14">
    <source>
        <dbReference type="ARBA" id="ARBA00023180"/>
    </source>
</evidence>
<comment type="subunit">
    <text evidence="4">May function both as a monomer and a homodimer.</text>
</comment>
<dbReference type="Proteomes" id="UP000094336">
    <property type="component" value="Unassembled WGS sequence"/>
</dbReference>
<evidence type="ECO:0000256" key="5">
    <source>
        <dbReference type="ARBA" id="ARBA00022448"/>
    </source>
</evidence>
<feature type="binding site" evidence="17">
    <location>
        <position position="164"/>
    </location>
    <ligand>
        <name>FAD</name>
        <dbReference type="ChEBI" id="CHEBI:57692"/>
    </ligand>
</feature>
<keyword evidence="9 17" id="KW-0274">FAD</keyword>
<evidence type="ECO:0000256" key="2">
    <source>
        <dbReference type="ARBA" id="ARBA00004367"/>
    </source>
</evidence>